<dbReference type="PIRSF" id="PIRSF000097">
    <property type="entry name" value="AKR"/>
    <property type="match status" value="1"/>
</dbReference>
<gene>
    <name evidence="5" type="ORF">GCM10022255_103010</name>
</gene>
<keyword evidence="3" id="KW-0560">Oxidoreductase</keyword>
<keyword evidence="2" id="KW-0521">NADP</keyword>
<keyword evidence="6" id="KW-1185">Reference proteome</keyword>
<proteinExistence type="inferred from homology"/>
<organism evidence="5 6">
    <name type="scientific">Dactylosporangium darangshiense</name>
    <dbReference type="NCBI Taxonomy" id="579108"/>
    <lineage>
        <taxon>Bacteria</taxon>
        <taxon>Bacillati</taxon>
        <taxon>Actinomycetota</taxon>
        <taxon>Actinomycetes</taxon>
        <taxon>Micromonosporales</taxon>
        <taxon>Micromonosporaceae</taxon>
        <taxon>Dactylosporangium</taxon>
    </lineage>
</organism>
<evidence type="ECO:0000256" key="1">
    <source>
        <dbReference type="ARBA" id="ARBA00007905"/>
    </source>
</evidence>
<dbReference type="RefSeq" id="WP_345141173.1">
    <property type="nucleotide sequence ID" value="NZ_BAABAT010000058.1"/>
</dbReference>
<protein>
    <submittedName>
        <fullName evidence="5">Aldo/keto reductase</fullName>
    </submittedName>
</protein>
<dbReference type="InterPro" id="IPR023210">
    <property type="entry name" value="NADP_OxRdtase_dom"/>
</dbReference>
<dbReference type="InterPro" id="IPR020471">
    <property type="entry name" value="AKR"/>
</dbReference>
<evidence type="ECO:0000256" key="2">
    <source>
        <dbReference type="ARBA" id="ARBA00022857"/>
    </source>
</evidence>
<comment type="caution">
    <text evidence="5">The sequence shown here is derived from an EMBL/GenBank/DDBJ whole genome shotgun (WGS) entry which is preliminary data.</text>
</comment>
<comment type="similarity">
    <text evidence="1">Belongs to the aldo/keto reductase family.</text>
</comment>
<evidence type="ECO:0000259" key="4">
    <source>
        <dbReference type="Pfam" id="PF00248"/>
    </source>
</evidence>
<evidence type="ECO:0000313" key="6">
    <source>
        <dbReference type="Proteomes" id="UP001500620"/>
    </source>
</evidence>
<accession>A0ABP8DSJ1</accession>
<name>A0ABP8DSJ1_9ACTN</name>
<dbReference type="EMBL" id="BAABAT010000058">
    <property type="protein sequence ID" value="GAA4262943.1"/>
    <property type="molecule type" value="Genomic_DNA"/>
</dbReference>
<dbReference type="Proteomes" id="UP001500620">
    <property type="component" value="Unassembled WGS sequence"/>
</dbReference>
<dbReference type="PROSITE" id="PS00062">
    <property type="entry name" value="ALDOKETO_REDUCTASE_2"/>
    <property type="match status" value="1"/>
</dbReference>
<dbReference type="PANTHER" id="PTHR43827:SF3">
    <property type="entry name" value="NADP-DEPENDENT OXIDOREDUCTASE DOMAIN-CONTAINING PROTEIN"/>
    <property type="match status" value="1"/>
</dbReference>
<reference evidence="6" key="1">
    <citation type="journal article" date="2019" name="Int. J. Syst. Evol. Microbiol.">
        <title>The Global Catalogue of Microorganisms (GCM) 10K type strain sequencing project: providing services to taxonomists for standard genome sequencing and annotation.</title>
        <authorList>
            <consortium name="The Broad Institute Genomics Platform"/>
            <consortium name="The Broad Institute Genome Sequencing Center for Infectious Disease"/>
            <person name="Wu L."/>
            <person name="Ma J."/>
        </authorList>
    </citation>
    <scope>NUCLEOTIDE SEQUENCE [LARGE SCALE GENOMIC DNA]</scope>
    <source>
        <strain evidence="6">JCM 17441</strain>
    </source>
</reference>
<dbReference type="Pfam" id="PF00248">
    <property type="entry name" value="Aldo_ket_red"/>
    <property type="match status" value="1"/>
</dbReference>
<dbReference type="Gene3D" id="3.20.20.100">
    <property type="entry name" value="NADP-dependent oxidoreductase domain"/>
    <property type="match status" value="1"/>
</dbReference>
<dbReference type="InterPro" id="IPR018170">
    <property type="entry name" value="Aldo/ket_reductase_CS"/>
</dbReference>
<dbReference type="InterPro" id="IPR036812">
    <property type="entry name" value="NAD(P)_OxRdtase_dom_sf"/>
</dbReference>
<dbReference type="PRINTS" id="PR00069">
    <property type="entry name" value="ALDKETRDTASE"/>
</dbReference>
<dbReference type="PANTHER" id="PTHR43827">
    <property type="entry name" value="2,5-DIKETO-D-GLUCONIC ACID REDUCTASE"/>
    <property type="match status" value="1"/>
</dbReference>
<dbReference type="SUPFAM" id="SSF51430">
    <property type="entry name" value="NAD(P)-linked oxidoreductase"/>
    <property type="match status" value="1"/>
</dbReference>
<sequence>MSIPTVKLNSGYDMPVVGYGTWPLKGRRATDAVLAAIGSGYRLIDTAAAYDNEEAVGAAVRECGLPREELFVTTKLRGADQGLGSTRRGLEGSLERLGLDYVDLYLIHWPMPAVGRFAESYAEMADLQREGLIRSLGVSNFLPEHIETVTTETGIRPALDQLQVSPSHSRPELVADVQRDGIVVQAWSPLERNTGVLDHPFVTAIAQRLGVTGAQVVLRWLLQRDITVVPHSGDPGRQRANADLFGFELTAQDMAAVADLDTGAPVKQDPATWEEF</sequence>
<dbReference type="PROSITE" id="PS00798">
    <property type="entry name" value="ALDOKETO_REDUCTASE_1"/>
    <property type="match status" value="1"/>
</dbReference>
<evidence type="ECO:0000313" key="5">
    <source>
        <dbReference type="EMBL" id="GAA4262943.1"/>
    </source>
</evidence>
<evidence type="ECO:0000256" key="3">
    <source>
        <dbReference type="ARBA" id="ARBA00023002"/>
    </source>
</evidence>
<feature type="domain" description="NADP-dependent oxidoreductase" evidence="4">
    <location>
        <begin position="17"/>
        <end position="260"/>
    </location>
</feature>